<sequence length="444" mass="48229">MIGLPYLPSVVERHAEASESCAAPQRFIAFFVPNGIHMPDFTPSAAGKDWAMPYILAPLEPIRNKIAVVTGIDYQRTAEPAEPPGGHGSGTGSFLTMMPVNKNDKNPARISLDQKIAKTMAGCGRPLPSLQLGLTVRGDGSDRVPNIAFIETISWDANKPLPFRDDPQQNFDRIFAGLDPNASAAEAARRQAVRTSVLDHVLGEAETLKAELSPTDRVKLDQYMTSVRELETRIQNLGGNGATCAKPNRPTATSTAPYQDRVAITLELAALAFECDVTRVITFMFGRGNSMQDFSFLFNGESTPHHHTSHHAGNAKLQAKLKEIGRWEVNHVANFLKRLDQTVEAGGRTLLDNTLAYFNSEISDGNTHRKYDMPVLLAGSAGGKLKVDGSHYMFTQMKFPRPLLGPSGGPHGIRLFVSILNAFGIPDQTFGDGSAKGPLTELLV</sequence>
<accession>A0ABT5BU98</accession>
<evidence type="ECO:0000313" key="2">
    <source>
        <dbReference type="Proteomes" id="UP001217485"/>
    </source>
</evidence>
<evidence type="ECO:0000313" key="1">
    <source>
        <dbReference type="EMBL" id="MDC0677730.1"/>
    </source>
</evidence>
<dbReference type="Proteomes" id="UP001217485">
    <property type="component" value="Unassembled WGS sequence"/>
</dbReference>
<dbReference type="Pfam" id="PF07586">
    <property type="entry name" value="HXXSHH"/>
    <property type="match status" value="1"/>
</dbReference>
<gene>
    <name evidence="1" type="ORF">POL72_08235</name>
</gene>
<protein>
    <submittedName>
        <fullName evidence="1">DUF1552 domain-containing protein</fullName>
    </submittedName>
</protein>
<reference evidence="1 2" key="1">
    <citation type="submission" date="2023-01" db="EMBL/GenBank/DDBJ databases">
        <title>Minimal conservation of predation-associated metabolite biosynthetic gene clusters underscores biosynthetic potential of Myxococcota including descriptions for ten novel species: Archangium lansinium sp. nov., Myxococcus landrumus sp. nov., Nannocystis bai.</title>
        <authorList>
            <person name="Ahearne A."/>
            <person name="Stevens C."/>
            <person name="Dowd S."/>
        </authorList>
    </citation>
    <scope>NUCLEOTIDE SEQUENCE [LARGE SCALE GENOMIC DNA]</scope>
    <source>
        <strain evidence="1 2">WIWO2</strain>
    </source>
</reference>
<comment type="caution">
    <text evidence="1">The sequence shown here is derived from an EMBL/GenBank/DDBJ whole genome shotgun (WGS) entry which is preliminary data.</text>
</comment>
<organism evidence="1 2">
    <name type="scientific">Sorangium atrum</name>
    <dbReference type="NCBI Taxonomy" id="2995308"/>
    <lineage>
        <taxon>Bacteria</taxon>
        <taxon>Pseudomonadati</taxon>
        <taxon>Myxococcota</taxon>
        <taxon>Polyangia</taxon>
        <taxon>Polyangiales</taxon>
        <taxon>Polyangiaceae</taxon>
        <taxon>Sorangium</taxon>
    </lineage>
</organism>
<proteinExistence type="predicted"/>
<keyword evidence="2" id="KW-1185">Reference proteome</keyword>
<dbReference type="InterPro" id="IPR011447">
    <property type="entry name" value="DUF1552"/>
</dbReference>
<dbReference type="RefSeq" id="WP_272094483.1">
    <property type="nucleotide sequence ID" value="NZ_JAQNDK010000001.1"/>
</dbReference>
<name>A0ABT5BU98_9BACT</name>
<dbReference type="EMBL" id="JAQNDK010000001">
    <property type="protein sequence ID" value="MDC0677730.1"/>
    <property type="molecule type" value="Genomic_DNA"/>
</dbReference>